<gene>
    <name evidence="1" type="ORF">EVEC_LOCUS8448</name>
</gene>
<evidence type="ECO:0000313" key="1">
    <source>
        <dbReference type="EMBL" id="VDD93697.1"/>
    </source>
</evidence>
<evidence type="ECO:0000313" key="2">
    <source>
        <dbReference type="Proteomes" id="UP000274131"/>
    </source>
</evidence>
<keyword evidence="2" id="KW-1185">Reference proteome</keyword>
<reference evidence="3" key="1">
    <citation type="submission" date="2017-02" db="UniProtKB">
        <authorList>
            <consortium name="WormBaseParasite"/>
        </authorList>
    </citation>
    <scope>IDENTIFICATION</scope>
</reference>
<dbReference type="WBParaSite" id="EVEC_0000900701-mRNA-1">
    <property type="protein sequence ID" value="EVEC_0000900701-mRNA-1"/>
    <property type="gene ID" value="EVEC_0000900701"/>
</dbReference>
<proteinExistence type="predicted"/>
<reference evidence="1 2" key="2">
    <citation type="submission" date="2018-10" db="EMBL/GenBank/DDBJ databases">
        <authorList>
            <consortium name="Pathogen Informatics"/>
        </authorList>
    </citation>
    <scope>NUCLEOTIDE SEQUENCE [LARGE SCALE GENOMIC DNA]</scope>
</reference>
<name>A0A0N4VEA4_ENTVE</name>
<organism evidence="3">
    <name type="scientific">Enterobius vermicularis</name>
    <name type="common">Human pinworm</name>
    <dbReference type="NCBI Taxonomy" id="51028"/>
    <lineage>
        <taxon>Eukaryota</taxon>
        <taxon>Metazoa</taxon>
        <taxon>Ecdysozoa</taxon>
        <taxon>Nematoda</taxon>
        <taxon>Chromadorea</taxon>
        <taxon>Rhabditida</taxon>
        <taxon>Spirurina</taxon>
        <taxon>Oxyuridomorpha</taxon>
        <taxon>Oxyuroidea</taxon>
        <taxon>Oxyuridae</taxon>
        <taxon>Enterobius</taxon>
    </lineage>
</organism>
<accession>A0A0N4VEA4</accession>
<sequence>MFAVALLRHIIKTSRQLRMNELEDRQLRKTLVVIMILDSGDNCTSAKTRSQLAIERKENEKRGSAAFSTLRPRGQSLLRYPAYRGQDLSSLVARGENKHPLKTTNKTVQR</sequence>
<evidence type="ECO:0000313" key="3">
    <source>
        <dbReference type="WBParaSite" id="EVEC_0000900701-mRNA-1"/>
    </source>
</evidence>
<dbReference type="Proteomes" id="UP000274131">
    <property type="component" value="Unassembled WGS sequence"/>
</dbReference>
<protein>
    <submittedName>
        <fullName evidence="3">Secreted protein</fullName>
    </submittedName>
</protein>
<dbReference type="EMBL" id="UXUI01009430">
    <property type="protein sequence ID" value="VDD93697.1"/>
    <property type="molecule type" value="Genomic_DNA"/>
</dbReference>
<dbReference type="AlphaFoldDB" id="A0A0N4VEA4"/>